<organism evidence="3 4">
    <name type="scientific">Thalassococcus profundi</name>
    <dbReference type="NCBI Taxonomy" id="2282382"/>
    <lineage>
        <taxon>Bacteria</taxon>
        <taxon>Pseudomonadati</taxon>
        <taxon>Pseudomonadota</taxon>
        <taxon>Alphaproteobacteria</taxon>
        <taxon>Rhodobacterales</taxon>
        <taxon>Roseobacteraceae</taxon>
        <taxon>Thalassococcus</taxon>
    </lineage>
</organism>
<proteinExistence type="predicted"/>
<evidence type="ECO:0000256" key="2">
    <source>
        <dbReference type="SAM" id="Phobius"/>
    </source>
</evidence>
<evidence type="ECO:0000313" key="3">
    <source>
        <dbReference type="EMBL" id="RDD65019.1"/>
    </source>
</evidence>
<feature type="region of interest" description="Disordered" evidence="1">
    <location>
        <begin position="79"/>
        <end position="102"/>
    </location>
</feature>
<dbReference type="EMBL" id="QPMK01000016">
    <property type="protein sequence ID" value="RDD65019.1"/>
    <property type="molecule type" value="Genomic_DNA"/>
</dbReference>
<protein>
    <submittedName>
        <fullName evidence="3">Uncharacterized protein</fullName>
    </submittedName>
</protein>
<dbReference type="RefSeq" id="WP_114512279.1">
    <property type="nucleotide sequence ID" value="NZ_QPMK01000016.1"/>
</dbReference>
<keyword evidence="2" id="KW-0472">Membrane</keyword>
<dbReference type="OrthoDB" id="9844772at2"/>
<feature type="transmembrane region" description="Helical" evidence="2">
    <location>
        <begin position="123"/>
        <end position="147"/>
    </location>
</feature>
<sequence>MLTRASLTRRADEIAAPLTDHERIALGVTLIHTARHPSSWAAVKHAAQLVGHYGEGLMMDELRANEGALDLTPTVATTTHEQNGDRCSGGSDRAGQTRPRVSSSLRGAWRVFQRAEGRFSDSLAGDVLGGVCVFVAGIGLIIFAGALQ</sequence>
<keyword evidence="2" id="KW-1133">Transmembrane helix</keyword>
<comment type="caution">
    <text evidence="3">The sequence shown here is derived from an EMBL/GenBank/DDBJ whole genome shotgun (WGS) entry which is preliminary data.</text>
</comment>
<evidence type="ECO:0000313" key="4">
    <source>
        <dbReference type="Proteomes" id="UP000253977"/>
    </source>
</evidence>
<reference evidence="3 4" key="1">
    <citation type="submission" date="2018-07" db="EMBL/GenBank/DDBJ databases">
        <title>Thalassococcus profundi sp. nov., a marine bacterium isolated from deep seawater of Okinawa Trough.</title>
        <authorList>
            <person name="Yu M."/>
        </authorList>
    </citation>
    <scope>NUCLEOTIDE SEQUENCE [LARGE SCALE GENOMIC DNA]</scope>
    <source>
        <strain evidence="3 4">WRAS1</strain>
    </source>
</reference>
<accession>A0A369TI42</accession>
<evidence type="ECO:0000256" key="1">
    <source>
        <dbReference type="SAM" id="MobiDB-lite"/>
    </source>
</evidence>
<dbReference type="AlphaFoldDB" id="A0A369TI42"/>
<gene>
    <name evidence="3" type="ORF">DU478_17615</name>
</gene>
<name>A0A369TI42_9RHOB</name>
<keyword evidence="4" id="KW-1185">Reference proteome</keyword>
<keyword evidence="2" id="KW-0812">Transmembrane</keyword>
<dbReference type="Proteomes" id="UP000253977">
    <property type="component" value="Unassembled WGS sequence"/>
</dbReference>